<sequence>MRVLSAMASLGLALALVAVPLEGAQAGDIAGASASVGDCVTYPFVGDPSATGVVGPCASLHNAEVFRVVSVPGVFPVPSTYSSRRNTFISQRCRLAHAAGYLGVTTSDPALGRLGLIWVLPTDSQWNAGARWAVCSVYRRTPVTWAPMTWRNRLPWLISHHGVAPFIRCTTSKPASGVYPDLLACTSRSQWLQITYLGISRGSAARDCGRAAARLTTPGVPVSYGRARYPGRLMSYFECFIPYGNLHTT</sequence>
<evidence type="ECO:0000313" key="1">
    <source>
        <dbReference type="EMBL" id="CAB4996777.1"/>
    </source>
</evidence>
<dbReference type="AlphaFoldDB" id="A0A6J7NUV5"/>
<gene>
    <name evidence="1" type="ORF">UFOPK3992_00402</name>
</gene>
<proteinExistence type="predicted"/>
<organism evidence="1">
    <name type="scientific">freshwater metagenome</name>
    <dbReference type="NCBI Taxonomy" id="449393"/>
    <lineage>
        <taxon>unclassified sequences</taxon>
        <taxon>metagenomes</taxon>
        <taxon>ecological metagenomes</taxon>
    </lineage>
</organism>
<protein>
    <submittedName>
        <fullName evidence="1">Unannotated protein</fullName>
    </submittedName>
</protein>
<dbReference type="EMBL" id="CAFBOZ010000039">
    <property type="protein sequence ID" value="CAB4996777.1"/>
    <property type="molecule type" value="Genomic_DNA"/>
</dbReference>
<name>A0A6J7NUV5_9ZZZZ</name>
<accession>A0A6J7NUV5</accession>
<reference evidence="1" key="1">
    <citation type="submission" date="2020-05" db="EMBL/GenBank/DDBJ databases">
        <authorList>
            <person name="Chiriac C."/>
            <person name="Salcher M."/>
            <person name="Ghai R."/>
            <person name="Kavagutti S V."/>
        </authorList>
    </citation>
    <scope>NUCLEOTIDE SEQUENCE</scope>
</reference>